<dbReference type="OrthoDB" id="7679373at2"/>
<dbReference type="RefSeq" id="WP_144432245.1">
    <property type="nucleotide sequence ID" value="NZ_CXWD01000028.1"/>
</dbReference>
<feature type="transmembrane region" description="Helical" evidence="1">
    <location>
        <begin position="36"/>
        <end position="56"/>
    </location>
</feature>
<evidence type="ECO:0000313" key="3">
    <source>
        <dbReference type="Proteomes" id="UP000053235"/>
    </source>
</evidence>
<dbReference type="EMBL" id="CXWD01000028">
    <property type="protein sequence ID" value="CTQ76648.1"/>
    <property type="molecule type" value="Genomic_DNA"/>
</dbReference>
<dbReference type="AlphaFoldDB" id="A0A0M7ANC9"/>
<keyword evidence="3" id="KW-1185">Reference proteome</keyword>
<keyword evidence="1" id="KW-0472">Membrane</keyword>
<keyword evidence="1" id="KW-0812">Transmembrane</keyword>
<reference evidence="3" key="1">
    <citation type="submission" date="2015-07" db="EMBL/GenBank/DDBJ databases">
        <authorList>
            <person name="Rodrigo-Torres Lidia"/>
            <person name="Arahal R.David."/>
        </authorList>
    </citation>
    <scope>NUCLEOTIDE SEQUENCE [LARGE SCALE GENOMIC DNA]</scope>
    <source>
        <strain evidence="3">CECT 5112</strain>
    </source>
</reference>
<sequence length="62" mass="6886">MKLNDIIITLIMFLALLGMAVFLFNIPIGIDTRTFGAWTFGAILVFGIINIAMVVIDSIKRK</sequence>
<evidence type="ECO:0000256" key="1">
    <source>
        <dbReference type="SAM" id="Phobius"/>
    </source>
</evidence>
<name>A0A0M7ANC9_9HYPH</name>
<organism evidence="2 3">
    <name type="scientific">Roseibium alexandrii</name>
    <dbReference type="NCBI Taxonomy" id="388408"/>
    <lineage>
        <taxon>Bacteria</taxon>
        <taxon>Pseudomonadati</taxon>
        <taxon>Pseudomonadota</taxon>
        <taxon>Alphaproteobacteria</taxon>
        <taxon>Hyphomicrobiales</taxon>
        <taxon>Stappiaceae</taxon>
        <taxon>Roseibium</taxon>
    </lineage>
</organism>
<protein>
    <submittedName>
        <fullName evidence="2">Uncharacterized protein</fullName>
    </submittedName>
</protein>
<feature type="transmembrane region" description="Helical" evidence="1">
    <location>
        <begin position="7"/>
        <end position="30"/>
    </location>
</feature>
<accession>A0A0M7ANC9</accession>
<dbReference type="Proteomes" id="UP000053235">
    <property type="component" value="Unassembled WGS sequence"/>
</dbReference>
<keyword evidence="1" id="KW-1133">Transmembrane helix</keyword>
<dbReference type="STRING" id="388408.LAX5112_04659"/>
<proteinExistence type="predicted"/>
<evidence type="ECO:0000313" key="2">
    <source>
        <dbReference type="EMBL" id="CTQ76648.1"/>
    </source>
</evidence>
<gene>
    <name evidence="2" type="ORF">LAX5112_04659</name>
</gene>